<sequence>MSAQKWSSLPPPGGYGLPPLAETSDVVAVAHAFKILNADDLAVAGFARSTLENVVRLKMRWTPNEEDIA</sequence>
<evidence type="ECO:0000313" key="2">
    <source>
        <dbReference type="Proteomes" id="UP000752696"/>
    </source>
</evidence>
<dbReference type="AlphaFoldDB" id="A0A6V7HIE1"/>
<gene>
    <name evidence="1" type="ORF">MHI_LOCUS956967</name>
</gene>
<proteinExistence type="predicted"/>
<dbReference type="Proteomes" id="UP000752696">
    <property type="component" value="Unassembled WGS sequence"/>
</dbReference>
<comment type="caution">
    <text evidence="1">The sequence shown here is derived from an EMBL/GenBank/DDBJ whole genome shotgun (WGS) entry which is preliminary data.</text>
</comment>
<accession>A0A6V7HIE1</accession>
<dbReference type="OrthoDB" id="6779578at2759"/>
<dbReference type="EMBL" id="CAJDYZ010012509">
    <property type="protein sequence ID" value="CAD1480679.1"/>
    <property type="molecule type" value="Genomic_DNA"/>
</dbReference>
<name>A0A6V7HIE1_9HYME</name>
<evidence type="ECO:0000313" key="1">
    <source>
        <dbReference type="EMBL" id="CAD1480679.1"/>
    </source>
</evidence>
<protein>
    <submittedName>
        <fullName evidence="1">Uncharacterized protein</fullName>
    </submittedName>
</protein>
<organism evidence="1 2">
    <name type="scientific">Heterotrigona itama</name>
    <dbReference type="NCBI Taxonomy" id="395501"/>
    <lineage>
        <taxon>Eukaryota</taxon>
        <taxon>Metazoa</taxon>
        <taxon>Ecdysozoa</taxon>
        <taxon>Arthropoda</taxon>
        <taxon>Hexapoda</taxon>
        <taxon>Insecta</taxon>
        <taxon>Pterygota</taxon>
        <taxon>Neoptera</taxon>
        <taxon>Endopterygota</taxon>
        <taxon>Hymenoptera</taxon>
        <taxon>Apocrita</taxon>
        <taxon>Aculeata</taxon>
        <taxon>Apoidea</taxon>
        <taxon>Anthophila</taxon>
        <taxon>Apidae</taxon>
        <taxon>Heterotrigona</taxon>
    </lineage>
</organism>
<keyword evidence="2" id="KW-1185">Reference proteome</keyword>
<reference evidence="1" key="1">
    <citation type="submission" date="2020-07" db="EMBL/GenBank/DDBJ databases">
        <authorList>
            <person name="Nazaruddin N."/>
        </authorList>
    </citation>
    <scope>NUCLEOTIDE SEQUENCE</scope>
</reference>